<keyword evidence="1" id="KW-0805">Transcription regulation</keyword>
<evidence type="ECO:0000256" key="1">
    <source>
        <dbReference type="ARBA" id="ARBA00023015"/>
    </source>
</evidence>
<keyword evidence="2" id="KW-0238">DNA-binding</keyword>
<dbReference type="Proteomes" id="UP000238605">
    <property type="component" value="Unassembled WGS sequence"/>
</dbReference>
<accession>A0A2S5SXS8</accession>
<keyword evidence="3" id="KW-0804">Transcription</keyword>
<dbReference type="OrthoDB" id="5296924at2"/>
<dbReference type="PANTHER" id="PTHR43132:SF2">
    <property type="entry name" value="ARSENICAL RESISTANCE OPERON REPRESSOR ARSR-RELATED"/>
    <property type="match status" value="1"/>
</dbReference>
<dbReference type="PRINTS" id="PR00778">
    <property type="entry name" value="HTHARSR"/>
</dbReference>
<dbReference type="SMART" id="SM00418">
    <property type="entry name" value="HTH_ARSR"/>
    <property type="match status" value="1"/>
</dbReference>
<keyword evidence="6" id="KW-1185">Reference proteome</keyword>
<dbReference type="CDD" id="cd00090">
    <property type="entry name" value="HTH_ARSR"/>
    <property type="match status" value="1"/>
</dbReference>
<evidence type="ECO:0000313" key="6">
    <source>
        <dbReference type="Proteomes" id="UP000238605"/>
    </source>
</evidence>
<dbReference type="Pfam" id="PF01022">
    <property type="entry name" value="HTH_5"/>
    <property type="match status" value="1"/>
</dbReference>
<dbReference type="InterPro" id="IPR011991">
    <property type="entry name" value="ArsR-like_HTH"/>
</dbReference>
<dbReference type="InterPro" id="IPR001845">
    <property type="entry name" value="HTH_ArsR_DNA-bd_dom"/>
</dbReference>
<name>A0A2S5SXS8_9BURK</name>
<evidence type="ECO:0000313" key="5">
    <source>
        <dbReference type="EMBL" id="PPE67560.1"/>
    </source>
</evidence>
<dbReference type="PROSITE" id="PS50987">
    <property type="entry name" value="HTH_ARSR_2"/>
    <property type="match status" value="1"/>
</dbReference>
<reference evidence="5 6" key="1">
    <citation type="submission" date="2018-02" db="EMBL/GenBank/DDBJ databases">
        <title>Reclassifiation of [Polyangium] brachysporum DSM 7029 as Guopingzhaonella breviflexa gen. nov., sp. nov., a member of the family Comamonadaceae.</title>
        <authorList>
            <person name="Tang B."/>
        </authorList>
    </citation>
    <scope>NUCLEOTIDE SEQUENCE [LARGE SCALE GENOMIC DNA]</scope>
    <source>
        <strain evidence="5 6">BCRC 80649</strain>
    </source>
</reference>
<dbReference type="InterPro" id="IPR036390">
    <property type="entry name" value="WH_DNA-bd_sf"/>
</dbReference>
<dbReference type="AlphaFoldDB" id="A0A2S5SXS8"/>
<evidence type="ECO:0000259" key="4">
    <source>
        <dbReference type="PROSITE" id="PS50987"/>
    </source>
</evidence>
<dbReference type="GO" id="GO:0003677">
    <property type="term" value="F:DNA binding"/>
    <property type="evidence" value="ECO:0007669"/>
    <property type="project" value="UniProtKB-KW"/>
</dbReference>
<dbReference type="GO" id="GO:0003700">
    <property type="term" value="F:DNA-binding transcription factor activity"/>
    <property type="evidence" value="ECO:0007669"/>
    <property type="project" value="InterPro"/>
</dbReference>
<dbReference type="InterPro" id="IPR036388">
    <property type="entry name" value="WH-like_DNA-bd_sf"/>
</dbReference>
<dbReference type="EMBL" id="PSNX01000003">
    <property type="protein sequence ID" value="PPE67560.1"/>
    <property type="molecule type" value="Genomic_DNA"/>
</dbReference>
<dbReference type="PANTHER" id="PTHR43132">
    <property type="entry name" value="ARSENICAL RESISTANCE OPERON REPRESSOR ARSR-RELATED"/>
    <property type="match status" value="1"/>
</dbReference>
<comment type="caution">
    <text evidence="5">The sequence shown here is derived from an EMBL/GenBank/DDBJ whole genome shotgun (WGS) entry which is preliminary data.</text>
</comment>
<proteinExistence type="predicted"/>
<gene>
    <name evidence="5" type="ORF">C1704_03335</name>
</gene>
<dbReference type="Gene3D" id="1.10.10.10">
    <property type="entry name" value="Winged helix-like DNA-binding domain superfamily/Winged helix DNA-binding domain"/>
    <property type="match status" value="1"/>
</dbReference>
<dbReference type="NCBIfam" id="NF033788">
    <property type="entry name" value="HTH_metalloreg"/>
    <property type="match status" value="1"/>
</dbReference>
<evidence type="ECO:0000256" key="3">
    <source>
        <dbReference type="ARBA" id="ARBA00023163"/>
    </source>
</evidence>
<protein>
    <submittedName>
        <fullName evidence="5">Transcriptional regulator</fullName>
    </submittedName>
</protein>
<evidence type="ECO:0000256" key="2">
    <source>
        <dbReference type="ARBA" id="ARBA00023125"/>
    </source>
</evidence>
<organism evidence="5 6">
    <name type="scientific">Caldimonas caldifontis</name>
    <dbReference type="NCBI Taxonomy" id="1452508"/>
    <lineage>
        <taxon>Bacteria</taxon>
        <taxon>Pseudomonadati</taxon>
        <taxon>Pseudomonadota</taxon>
        <taxon>Betaproteobacteria</taxon>
        <taxon>Burkholderiales</taxon>
        <taxon>Sphaerotilaceae</taxon>
        <taxon>Caldimonas</taxon>
    </lineage>
</organism>
<dbReference type="InterPro" id="IPR051011">
    <property type="entry name" value="Metal_resp_trans_reg"/>
</dbReference>
<dbReference type="SUPFAM" id="SSF46785">
    <property type="entry name" value="Winged helix' DNA-binding domain"/>
    <property type="match status" value="1"/>
</dbReference>
<feature type="domain" description="HTH arsR-type" evidence="4">
    <location>
        <begin position="12"/>
        <end position="106"/>
    </location>
</feature>
<sequence length="113" mass="12368">MIESSTAADQQEALLVFEKAAELFGLMAAPIRLRIISELCQGERNVSQLLERVDASQSNMSQHLATLYRAGVLARRREGAQVYYRLGDQRVASLCRTLCTDVAIGMPAPSGGR</sequence>